<dbReference type="Proteomes" id="UP000694385">
    <property type="component" value="Unassembled WGS sequence"/>
</dbReference>
<evidence type="ECO:0000313" key="7">
    <source>
        <dbReference type="Proteomes" id="UP000694385"/>
    </source>
</evidence>
<gene>
    <name evidence="6" type="primary">Xrra1</name>
</gene>
<evidence type="ECO:0000313" key="6">
    <source>
        <dbReference type="Ensembl" id="ENSJJAP00000004195.1"/>
    </source>
</evidence>
<dbReference type="PANTHER" id="PTHR22710:SF2">
    <property type="entry name" value="X-RAY RADIATION RESISTANCE-ASSOCIATED PROTEIN 1"/>
    <property type="match status" value="1"/>
</dbReference>
<dbReference type="PANTHER" id="PTHR22710">
    <property type="entry name" value="X-RAY RADIATION RESISTANCE ASSOCIATED PROTEIN 1 XRRA1"/>
    <property type="match status" value="1"/>
</dbReference>
<evidence type="ECO:0000256" key="4">
    <source>
        <dbReference type="ARBA" id="ARBA00022737"/>
    </source>
</evidence>
<comment type="subcellular location">
    <subcellularLocation>
        <location evidence="1">Cytoplasm</location>
    </subcellularLocation>
</comment>
<dbReference type="GO" id="GO:0005737">
    <property type="term" value="C:cytoplasm"/>
    <property type="evidence" value="ECO:0007669"/>
    <property type="project" value="UniProtKB-SubCell"/>
</dbReference>
<feature type="region of interest" description="Disordered" evidence="5">
    <location>
        <begin position="432"/>
        <end position="451"/>
    </location>
</feature>
<proteinExistence type="predicted"/>
<dbReference type="InterPro" id="IPR032675">
    <property type="entry name" value="LRR_dom_sf"/>
</dbReference>
<feature type="compositionally biased region" description="Polar residues" evidence="5">
    <location>
        <begin position="481"/>
        <end position="497"/>
    </location>
</feature>
<dbReference type="Ensembl" id="ENSJJAT00000009745.1">
    <property type="protein sequence ID" value="ENSJJAP00000004195.1"/>
    <property type="gene ID" value="ENSJJAG00000008569.1"/>
</dbReference>
<dbReference type="GeneTree" id="ENSGT00390000016048"/>
<evidence type="ECO:0000256" key="2">
    <source>
        <dbReference type="ARBA" id="ARBA00022490"/>
    </source>
</evidence>
<dbReference type="OMA" id="FCQEPTS"/>
<dbReference type="SUPFAM" id="SSF52047">
    <property type="entry name" value="RNI-like"/>
    <property type="match status" value="1"/>
</dbReference>
<accession>A0A8C5K3T8</accession>
<protein>
    <submittedName>
        <fullName evidence="6">X-ray radiation resistance associated 1</fullName>
    </submittedName>
</protein>
<organism evidence="6 7">
    <name type="scientific">Jaculus jaculus</name>
    <name type="common">Lesser Egyptian jerboa</name>
    <dbReference type="NCBI Taxonomy" id="51337"/>
    <lineage>
        <taxon>Eukaryota</taxon>
        <taxon>Metazoa</taxon>
        <taxon>Chordata</taxon>
        <taxon>Craniata</taxon>
        <taxon>Vertebrata</taxon>
        <taxon>Euteleostomi</taxon>
        <taxon>Mammalia</taxon>
        <taxon>Eutheria</taxon>
        <taxon>Euarchontoglires</taxon>
        <taxon>Glires</taxon>
        <taxon>Rodentia</taxon>
        <taxon>Myomorpha</taxon>
        <taxon>Dipodoidea</taxon>
        <taxon>Dipodidae</taxon>
        <taxon>Dipodinae</taxon>
        <taxon>Jaculus</taxon>
    </lineage>
</organism>
<dbReference type="GO" id="GO:0016604">
    <property type="term" value="C:nuclear body"/>
    <property type="evidence" value="ECO:0007669"/>
    <property type="project" value="Ensembl"/>
</dbReference>
<feature type="compositionally biased region" description="Basic and acidic residues" evidence="5">
    <location>
        <begin position="530"/>
        <end position="554"/>
    </location>
</feature>
<dbReference type="InterPro" id="IPR003591">
    <property type="entry name" value="Leu-rich_rpt_typical-subtyp"/>
</dbReference>
<evidence type="ECO:0000256" key="3">
    <source>
        <dbReference type="ARBA" id="ARBA00022614"/>
    </source>
</evidence>
<keyword evidence="3" id="KW-0433">Leucine-rich repeat</keyword>
<keyword evidence="4" id="KW-0677">Repeat</keyword>
<sequence length="705" mass="78222">MVSSGIYKMDDGKPQLNNCFPAKSLLRRPEEGRGHWLVARKSHMKKQPKGVAKAPAEFQGGSKRVSFETGVKKTSWQEKQVVIPGLVLDRAFLLKHHCVRKPSELCTVNISGLKFSKAKEKDFRHFTSVIYINASENLLPLDAFHTFPALKELELAFNGIKMVYVKYGDFKTLEFLDLSFNSLTEEAICDLGILPHLRVLLLTGNGLTSLPPNMAVTEQEASSTSLTGKKYILRFPALETLMLDDNKLSSPNCFASLAGLRRRQPATPWGCMGNDPQGCPSQPSLCFSFVSEVVFSAYPGFSTSETAKVCSLPPIFKILPVKSLKARNQTLAPPFPELRYLSLAYNKISKEDAILPAALFPSLCELIFHNNPLVAHTRGVPPLLKSFLQERLGIHLIRRKVVKGRHHILMPRKESRKVKTYVPKVPKQPLIPHHLSLTTGESPSRDMLEPEEGLTPHVIPIEGIEGLSLSRRTFVPLPPISSDSTVNSEEITHQSETVGHVSPGHPSDEDTKSVESVFLTQVSDLPSSSTRREDAEAKASEQRRPLTAPREAKSTSRKRASASVPSKYHGYEELLTARPDPTFIEPKGIQKNTQALQRSLKQPLLCRSSKPRLDALQKPFVPKERRAARIPIPPPRKTRAQLLDDILIRLRDPRNVTEAPLGKAAVGRAGAVVGQVAGWAEARFGRFLEIMDEFCREPTASDSTG</sequence>
<dbReference type="SMART" id="SM00369">
    <property type="entry name" value="LRR_TYP"/>
    <property type="match status" value="3"/>
</dbReference>
<dbReference type="AlphaFoldDB" id="A0A8C5K3T8"/>
<evidence type="ECO:0000256" key="5">
    <source>
        <dbReference type="SAM" id="MobiDB-lite"/>
    </source>
</evidence>
<dbReference type="Gene3D" id="3.80.10.10">
    <property type="entry name" value="Ribonuclease Inhibitor"/>
    <property type="match status" value="2"/>
</dbReference>
<keyword evidence="7" id="KW-1185">Reference proteome</keyword>
<keyword evidence="2" id="KW-0963">Cytoplasm</keyword>
<evidence type="ECO:0000256" key="1">
    <source>
        <dbReference type="ARBA" id="ARBA00004496"/>
    </source>
</evidence>
<reference evidence="6" key="1">
    <citation type="submission" date="2025-08" db="UniProtKB">
        <authorList>
            <consortium name="Ensembl"/>
        </authorList>
    </citation>
    <scope>IDENTIFICATION</scope>
</reference>
<feature type="region of interest" description="Disordered" evidence="5">
    <location>
        <begin position="478"/>
        <end position="573"/>
    </location>
</feature>
<name>A0A8C5K3T8_JACJA</name>
<reference evidence="6" key="2">
    <citation type="submission" date="2025-09" db="UniProtKB">
        <authorList>
            <consortium name="Ensembl"/>
        </authorList>
    </citation>
    <scope>IDENTIFICATION</scope>
</reference>
<feature type="compositionally biased region" description="Polar residues" evidence="5">
    <location>
        <begin position="518"/>
        <end position="529"/>
    </location>
</feature>